<accession>A0A4Q2E639</accession>
<gene>
    <name evidence="3" type="ORF">DM877_15605</name>
    <name evidence="2" type="ORF">WP5S18C02_P10270</name>
</gene>
<evidence type="ECO:0000256" key="1">
    <source>
        <dbReference type="SAM" id="MobiDB-lite"/>
    </source>
</evidence>
<geneLocation type="plasmid" evidence="2 5">
    <name>pWP5-S18-CRE-02_1</name>
</geneLocation>
<dbReference type="EMBL" id="QJSL01000014">
    <property type="protein sequence ID" value="RXW28133.1"/>
    <property type="molecule type" value="Genomic_DNA"/>
</dbReference>
<evidence type="ECO:0000313" key="2">
    <source>
        <dbReference type="EMBL" id="BBS34746.1"/>
    </source>
</evidence>
<reference evidence="3 4" key="1">
    <citation type="submission" date="2018-06" db="EMBL/GenBank/DDBJ databases">
        <title>Carbapenemase-producing Enterobacteriaceae present in wastewater treatment plant effluent and nearby surface waters in the US.</title>
        <authorList>
            <person name="Mathys D.A."/>
            <person name="Mollenkopf D.F."/>
            <person name="Feicht S.M."/>
            <person name="Adams R.J."/>
            <person name="Albers A.L."/>
            <person name="Grooters S.V."/>
            <person name="Stuever D.M."/>
            <person name="Daniels J.B."/>
            <person name="Wittum T.E."/>
        </authorList>
    </citation>
    <scope>NUCLEOTIDE SEQUENCE [LARGE SCALE GENOMIC DNA]</scope>
    <source>
        <strain evidence="3 4">GEO_4_Eff_A</strain>
    </source>
</reference>
<dbReference type="AlphaFoldDB" id="A0A4Q2E639"/>
<feature type="compositionally biased region" description="Low complexity" evidence="1">
    <location>
        <begin position="72"/>
        <end position="86"/>
    </location>
</feature>
<evidence type="ECO:0000313" key="3">
    <source>
        <dbReference type="EMBL" id="RXW28133.1"/>
    </source>
</evidence>
<name>A0A4Q2E639_ENTCL</name>
<evidence type="ECO:0000313" key="4">
    <source>
        <dbReference type="Proteomes" id="UP000290875"/>
    </source>
</evidence>
<evidence type="ECO:0000313" key="5">
    <source>
        <dbReference type="Proteomes" id="UP000515488"/>
    </source>
</evidence>
<dbReference type="Proteomes" id="UP000290875">
    <property type="component" value="Unassembled WGS sequence"/>
</dbReference>
<dbReference type="RefSeq" id="WP_007372266.1">
    <property type="nucleotide sequence ID" value="NZ_AP022127.1"/>
</dbReference>
<proteinExistence type="predicted"/>
<organism evidence="3 4">
    <name type="scientific">Enterobacter cloacae</name>
    <dbReference type="NCBI Taxonomy" id="550"/>
    <lineage>
        <taxon>Bacteria</taxon>
        <taxon>Pseudomonadati</taxon>
        <taxon>Pseudomonadota</taxon>
        <taxon>Gammaproteobacteria</taxon>
        <taxon>Enterobacterales</taxon>
        <taxon>Enterobacteriaceae</taxon>
        <taxon>Enterobacter</taxon>
        <taxon>Enterobacter cloacae complex</taxon>
    </lineage>
</organism>
<protein>
    <submittedName>
        <fullName evidence="3">Uncharacterized protein</fullName>
    </submittedName>
</protein>
<reference evidence="2 5" key="2">
    <citation type="submission" date="2019-12" db="EMBL/GenBank/DDBJ databases">
        <title>complete genome sequences of Enterobacter cloacae str. WP5-S18-CRE-02 isolated from wastewater treatment plant effluent.</title>
        <authorList>
            <person name="Sekizuka T."/>
            <person name="Itokawa K."/>
            <person name="Yatsu K."/>
            <person name="Inamine Y."/>
            <person name="Kuroda M."/>
        </authorList>
    </citation>
    <scope>NUCLEOTIDE SEQUENCE [LARGE SCALE GENOMIC DNA]</scope>
    <source>
        <strain evidence="2 5">WP5-S18-CRE-02</strain>
        <plasmid evidence="2 5">pWP5-S18-CRE-02_1</plasmid>
    </source>
</reference>
<feature type="compositionally biased region" description="Basic and acidic residues" evidence="1">
    <location>
        <begin position="87"/>
        <end position="103"/>
    </location>
</feature>
<dbReference type="Proteomes" id="UP000515488">
    <property type="component" value="Plasmid pWP5-S18-CRE-02_1"/>
</dbReference>
<feature type="region of interest" description="Disordered" evidence="1">
    <location>
        <begin position="72"/>
        <end position="111"/>
    </location>
</feature>
<sequence length="111" mass="11593">MSNDIHNKIADALASVGLKLSDGYTRAALLLKMKGSVSLNFAVDGKPVTVTLHMTESGDVTATTDYDDSTATAAAAAAATTTPTQESVEKPAEESVEEPEKSNTRKGPRPK</sequence>
<dbReference type="EMBL" id="AP022127">
    <property type="protein sequence ID" value="BBS34746.1"/>
    <property type="molecule type" value="Genomic_DNA"/>
</dbReference>
<keyword evidence="2" id="KW-0614">Plasmid</keyword>